<dbReference type="eggNOG" id="KOG1320">
    <property type="taxonomic scope" value="Eukaryota"/>
</dbReference>
<comment type="similarity">
    <text evidence="1">Belongs to the peptidase S1C family.</text>
</comment>
<dbReference type="Proteomes" id="UP000054560">
    <property type="component" value="Unassembled WGS sequence"/>
</dbReference>
<evidence type="ECO:0000313" key="7">
    <source>
        <dbReference type="EMBL" id="KNC80393.1"/>
    </source>
</evidence>
<keyword evidence="3" id="KW-0378">Hydrolase</keyword>
<keyword evidence="4" id="KW-0720">Serine protease</keyword>
<dbReference type="InterPro" id="IPR009003">
    <property type="entry name" value="Peptidase_S1_PA"/>
</dbReference>
<gene>
    <name evidence="7" type="ORF">SARC_07250</name>
</gene>
<proteinExistence type="inferred from homology"/>
<dbReference type="Gene3D" id="2.30.42.10">
    <property type="match status" value="1"/>
</dbReference>
<evidence type="ECO:0000256" key="2">
    <source>
        <dbReference type="ARBA" id="ARBA00022670"/>
    </source>
</evidence>
<dbReference type="RefSeq" id="XP_014154295.1">
    <property type="nucleotide sequence ID" value="XM_014298820.1"/>
</dbReference>
<feature type="region of interest" description="Disordered" evidence="5">
    <location>
        <begin position="535"/>
        <end position="583"/>
    </location>
</feature>
<evidence type="ECO:0000256" key="3">
    <source>
        <dbReference type="ARBA" id="ARBA00022801"/>
    </source>
</evidence>
<dbReference type="FunFam" id="2.40.10.10:FF:000012">
    <property type="entry name" value="protease Do-like 9"/>
    <property type="match status" value="1"/>
</dbReference>
<dbReference type="GO" id="GO:0004252">
    <property type="term" value="F:serine-type endopeptidase activity"/>
    <property type="evidence" value="ECO:0007669"/>
    <property type="project" value="InterPro"/>
</dbReference>
<dbReference type="EMBL" id="KQ242158">
    <property type="protein sequence ID" value="KNC80393.1"/>
    <property type="molecule type" value="Genomic_DNA"/>
</dbReference>
<dbReference type="InterPro" id="IPR001940">
    <property type="entry name" value="Peptidase_S1C"/>
</dbReference>
<evidence type="ECO:0000256" key="5">
    <source>
        <dbReference type="SAM" id="MobiDB-lite"/>
    </source>
</evidence>
<feature type="domain" description="Protease Do-like PDZ" evidence="6">
    <location>
        <begin position="386"/>
        <end position="529"/>
    </location>
</feature>
<dbReference type="SUPFAM" id="SSF50156">
    <property type="entry name" value="PDZ domain-like"/>
    <property type="match status" value="1"/>
</dbReference>
<evidence type="ECO:0000259" key="6">
    <source>
        <dbReference type="Pfam" id="PF17815"/>
    </source>
</evidence>
<keyword evidence="2" id="KW-0645">Protease</keyword>
<evidence type="ECO:0000256" key="1">
    <source>
        <dbReference type="ARBA" id="ARBA00010541"/>
    </source>
</evidence>
<dbReference type="PANTHER" id="PTHR45980:SF18">
    <property type="entry name" value="PROTEASE DO-LIKE 9"/>
    <property type="match status" value="1"/>
</dbReference>
<name>A0A0L0FWQ8_9EUKA</name>
<dbReference type="Pfam" id="PF17815">
    <property type="entry name" value="PDZ_3"/>
    <property type="match status" value="1"/>
</dbReference>
<sequence length="583" mass="64557">MPELKKHKHSKRSVEKVRNNKKKAELALVAAQTHTDVEPHVSTYNGILDAGADSSDEEIGAGISRNTLDSIVKIYCTHCDPNYSLPWQMKRQNYSTSSGFVIAGRLILTNAHSVENHTVVKIKKRGSDQKHLARVLSIGNECDLALLTVDDDSFWSFSSPLEPGALPSLQDPVTVVGFPIGGENISVTSGVVSRVEMQPYCHSQAELLGVQIDAAINSGNSGGPVLNAAWQCVGVAFQSLNSAEAENIGYIIPWIVVMHFLDDYKKNKCYTGFCSTGFEWQGMENPSLRQFMKMGPQTGILVKWVDPLSEANTKAGLRKGDVITMFDDHGIANDGTVAYRAGERISFNYLKSLKFVGDNCTLTIWRDNSLHKLTYPLGTIQTPLLVPMREHRRMPEYIVAAGLVFVCLSEPYLRAEFGEDFQEHAPVKLLDRVLHGRKTFKDEQVVVLSQSLDCQVNVGCQYLLNTQLLRINGTSVRNLPHLAKLYDECKDDYIKLDFEYDEVIVLKRDEAIACNAQVLLQHGIPKARSLGAIKTVESSTAKSETDDTATESKASKKSSKQSSKKSKKVKKSKKRKAADSDSE</sequence>
<dbReference type="InterPro" id="IPR046449">
    <property type="entry name" value="DEGP_PDZ_sf"/>
</dbReference>
<dbReference type="SUPFAM" id="SSF50494">
    <property type="entry name" value="Trypsin-like serine proteases"/>
    <property type="match status" value="1"/>
</dbReference>
<accession>A0A0L0FWQ8</accession>
<dbReference type="GeneID" id="25907754"/>
<dbReference type="Gene3D" id="2.40.10.10">
    <property type="entry name" value="Trypsin-like serine proteases"/>
    <property type="match status" value="2"/>
</dbReference>
<evidence type="ECO:0000256" key="4">
    <source>
        <dbReference type="ARBA" id="ARBA00022825"/>
    </source>
</evidence>
<evidence type="ECO:0000313" key="8">
    <source>
        <dbReference type="Proteomes" id="UP000054560"/>
    </source>
</evidence>
<dbReference type="InterPro" id="IPR036034">
    <property type="entry name" value="PDZ_sf"/>
</dbReference>
<keyword evidence="8" id="KW-1185">Reference proteome</keyword>
<dbReference type="InterPro" id="IPR041517">
    <property type="entry name" value="DEGP_PDZ"/>
</dbReference>
<dbReference type="AlphaFoldDB" id="A0A0L0FWQ8"/>
<dbReference type="Pfam" id="PF13365">
    <property type="entry name" value="Trypsin_2"/>
    <property type="match status" value="1"/>
</dbReference>
<dbReference type="Gene3D" id="3.20.190.20">
    <property type="match status" value="1"/>
</dbReference>
<protein>
    <recommendedName>
        <fullName evidence="6">Protease Do-like PDZ domain-containing protein</fullName>
    </recommendedName>
</protein>
<dbReference type="OrthoDB" id="4217619at2759"/>
<organism evidence="7 8">
    <name type="scientific">Sphaeroforma arctica JP610</name>
    <dbReference type="NCBI Taxonomy" id="667725"/>
    <lineage>
        <taxon>Eukaryota</taxon>
        <taxon>Ichthyosporea</taxon>
        <taxon>Ichthyophonida</taxon>
        <taxon>Sphaeroforma</taxon>
    </lineage>
</organism>
<dbReference type="STRING" id="667725.A0A0L0FWQ8"/>
<dbReference type="GO" id="GO:0006508">
    <property type="term" value="P:proteolysis"/>
    <property type="evidence" value="ECO:0007669"/>
    <property type="project" value="UniProtKB-KW"/>
</dbReference>
<dbReference type="PANTHER" id="PTHR45980">
    <property type="match status" value="1"/>
</dbReference>
<reference evidence="7 8" key="1">
    <citation type="submission" date="2011-02" db="EMBL/GenBank/DDBJ databases">
        <title>The Genome Sequence of Sphaeroforma arctica JP610.</title>
        <authorList>
            <consortium name="The Broad Institute Genome Sequencing Platform"/>
            <person name="Russ C."/>
            <person name="Cuomo C."/>
            <person name="Young S.K."/>
            <person name="Zeng Q."/>
            <person name="Gargeya S."/>
            <person name="Alvarado L."/>
            <person name="Berlin A."/>
            <person name="Chapman S.B."/>
            <person name="Chen Z."/>
            <person name="Freedman E."/>
            <person name="Gellesch M."/>
            <person name="Goldberg J."/>
            <person name="Griggs A."/>
            <person name="Gujja S."/>
            <person name="Heilman E."/>
            <person name="Heiman D."/>
            <person name="Howarth C."/>
            <person name="Mehta T."/>
            <person name="Neiman D."/>
            <person name="Pearson M."/>
            <person name="Roberts A."/>
            <person name="Saif S."/>
            <person name="Shea T."/>
            <person name="Shenoy N."/>
            <person name="Sisk P."/>
            <person name="Stolte C."/>
            <person name="Sykes S."/>
            <person name="White J."/>
            <person name="Yandava C."/>
            <person name="Burger G."/>
            <person name="Gray M.W."/>
            <person name="Holland P.W.H."/>
            <person name="King N."/>
            <person name="Lang F.B.F."/>
            <person name="Roger A.J."/>
            <person name="Ruiz-Trillo I."/>
            <person name="Haas B."/>
            <person name="Nusbaum C."/>
            <person name="Birren B."/>
        </authorList>
    </citation>
    <scope>NUCLEOTIDE SEQUENCE [LARGE SCALE GENOMIC DNA]</scope>
    <source>
        <strain evidence="7 8">JP610</strain>
    </source>
</reference>
<feature type="compositionally biased region" description="Basic residues" evidence="5">
    <location>
        <begin position="555"/>
        <end position="576"/>
    </location>
</feature>
<dbReference type="InterPro" id="IPR043504">
    <property type="entry name" value="Peptidase_S1_PA_chymotrypsin"/>
</dbReference>
<dbReference type="PRINTS" id="PR00834">
    <property type="entry name" value="PROTEASES2C"/>
</dbReference>